<gene>
    <name evidence="2" type="ORF">Pfra01_002762700</name>
</gene>
<protein>
    <submittedName>
        <fullName evidence="2">Unnamed protein product</fullName>
    </submittedName>
</protein>
<dbReference type="Proteomes" id="UP001165121">
    <property type="component" value="Unassembled WGS sequence"/>
</dbReference>
<evidence type="ECO:0000256" key="1">
    <source>
        <dbReference type="SAM" id="MobiDB-lite"/>
    </source>
</evidence>
<reference evidence="2" key="1">
    <citation type="submission" date="2023-04" db="EMBL/GenBank/DDBJ databases">
        <title>Phytophthora fragariaefolia NBRC 109709.</title>
        <authorList>
            <person name="Ichikawa N."/>
            <person name="Sato H."/>
            <person name="Tonouchi N."/>
        </authorList>
    </citation>
    <scope>NUCLEOTIDE SEQUENCE</scope>
    <source>
        <strain evidence="2">NBRC 109709</strain>
    </source>
</reference>
<comment type="caution">
    <text evidence="2">The sequence shown here is derived from an EMBL/GenBank/DDBJ whole genome shotgun (WGS) entry which is preliminary data.</text>
</comment>
<dbReference type="AlphaFoldDB" id="A0A9W7D8Z2"/>
<feature type="region of interest" description="Disordered" evidence="1">
    <location>
        <begin position="1"/>
        <end position="23"/>
    </location>
</feature>
<dbReference type="OrthoDB" id="146717at2759"/>
<name>A0A9W7D8Z2_9STRA</name>
<keyword evidence="3" id="KW-1185">Reference proteome</keyword>
<proteinExistence type="predicted"/>
<evidence type="ECO:0000313" key="2">
    <source>
        <dbReference type="EMBL" id="GMF63258.1"/>
    </source>
</evidence>
<organism evidence="2 3">
    <name type="scientific">Phytophthora fragariaefolia</name>
    <dbReference type="NCBI Taxonomy" id="1490495"/>
    <lineage>
        <taxon>Eukaryota</taxon>
        <taxon>Sar</taxon>
        <taxon>Stramenopiles</taxon>
        <taxon>Oomycota</taxon>
        <taxon>Peronosporomycetes</taxon>
        <taxon>Peronosporales</taxon>
        <taxon>Peronosporaceae</taxon>
        <taxon>Phytophthora</taxon>
    </lineage>
</organism>
<evidence type="ECO:0000313" key="3">
    <source>
        <dbReference type="Proteomes" id="UP001165121"/>
    </source>
</evidence>
<accession>A0A9W7D8Z2</accession>
<dbReference type="EMBL" id="BSXT01006893">
    <property type="protein sequence ID" value="GMF63258.1"/>
    <property type="molecule type" value="Genomic_DNA"/>
</dbReference>
<sequence>MSGSSATWSTASSSTAPTTSSATATSTAASAGASTVTSSVMTSCAGLGGSAGTPSVTAAGLASTSGMLGGGFTFLGSAGSGALLTSGIGTGPGAGSVASVVASVTPAMTAPVSVTATWPTVSATFSSAMPNTGAFPATPVIIPQYSGGGFGMKLDKKPPVMQGSFDLYAAGIEVPV</sequence>